<dbReference type="Proteomes" id="UP000749559">
    <property type="component" value="Unassembled WGS sequence"/>
</dbReference>
<comment type="caution">
    <text evidence="2">The sequence shown here is derived from an EMBL/GenBank/DDBJ whole genome shotgun (WGS) entry which is preliminary data.</text>
</comment>
<evidence type="ECO:0000313" key="3">
    <source>
        <dbReference type="Proteomes" id="UP000749559"/>
    </source>
</evidence>
<feature type="compositionally biased region" description="Polar residues" evidence="1">
    <location>
        <begin position="481"/>
        <end position="493"/>
    </location>
</feature>
<organism evidence="2 3">
    <name type="scientific">Owenia fusiformis</name>
    <name type="common">Polychaete worm</name>
    <dbReference type="NCBI Taxonomy" id="6347"/>
    <lineage>
        <taxon>Eukaryota</taxon>
        <taxon>Metazoa</taxon>
        <taxon>Spiralia</taxon>
        <taxon>Lophotrochozoa</taxon>
        <taxon>Annelida</taxon>
        <taxon>Polychaeta</taxon>
        <taxon>Sedentaria</taxon>
        <taxon>Canalipalpata</taxon>
        <taxon>Sabellida</taxon>
        <taxon>Oweniida</taxon>
        <taxon>Oweniidae</taxon>
        <taxon>Owenia</taxon>
    </lineage>
</organism>
<keyword evidence="3" id="KW-1185">Reference proteome</keyword>
<feature type="non-terminal residue" evidence="2">
    <location>
        <position position="1"/>
    </location>
</feature>
<feature type="region of interest" description="Disordered" evidence="1">
    <location>
        <begin position="553"/>
        <end position="577"/>
    </location>
</feature>
<gene>
    <name evidence="2" type="ORF">OFUS_LOCUS774</name>
</gene>
<evidence type="ECO:0000313" key="2">
    <source>
        <dbReference type="EMBL" id="CAH1773132.1"/>
    </source>
</evidence>
<dbReference type="OrthoDB" id="427030at2759"/>
<sequence>MAKYCLQYWETIKELFHTNTEYSDQVIGIEKVIRDLVDKRELLQEEGADPEAVEWIVHCCYTYWARLVLDKRWLDVDDDTKCRLMAMLAVSSKRLPSNESIWLARASILACNPWGEPTLQQMMMLDQKQVDLQKAIQYIAESDDYILKIRVEILIFDGCYKYAWNLVNWLMKLYKFKSSDYFQKIHSLLYLRLCDDEKIEQFTTCNKEDKDTPGSHASSTCIYTPGLIKPPTFIYKPETTASTSSVNDLNIDKEICNSLTDWKEDVDSSGLDHMFADISISPADLEVESSTNAESSIQNSIIESNNVKNHSIIVDSLQPKYKDRITDDSLHSEDVNAEPTLTKEEQLPTKDSNTSCSDEHLSAESTPNDSYRDLRMMDSGIYSDKETTQIDSDVDHHDEHITLPLEECEMIDGSGNIDDQLPQTTGIKNVTSHVEECYENKPSSNSKDNIALICPIMKDNGVNTGESNMIEVSTRGENLPITSFDEQPQSVQSPDIPCMTGITDDKRSKSPKNDEVNLDRSITAVKSGSLMNHVTDDKTGFLMSDDAEVYQNRIGRKTDPPGNDANKTTSPMNDVSDVDVNVDATAEKPGSSMNAVSILDLDVTADKTGSSMNDVSNVDAIITADKTGSSMNDVSHVDLDVTSDKTGSSMND</sequence>
<protein>
    <submittedName>
        <fullName evidence="2">Uncharacterized protein</fullName>
    </submittedName>
</protein>
<reference evidence="2" key="1">
    <citation type="submission" date="2022-03" db="EMBL/GenBank/DDBJ databases">
        <authorList>
            <person name="Martin C."/>
        </authorList>
    </citation>
    <scope>NUCLEOTIDE SEQUENCE</scope>
</reference>
<name>A0A8S4MY95_OWEFU</name>
<evidence type="ECO:0000256" key="1">
    <source>
        <dbReference type="SAM" id="MobiDB-lite"/>
    </source>
</evidence>
<dbReference type="AlphaFoldDB" id="A0A8S4MY95"/>
<feature type="compositionally biased region" description="Basic and acidic residues" evidence="1">
    <location>
        <begin position="503"/>
        <end position="515"/>
    </location>
</feature>
<dbReference type="EMBL" id="CAIIXF020000001">
    <property type="protein sequence ID" value="CAH1773132.1"/>
    <property type="molecule type" value="Genomic_DNA"/>
</dbReference>
<accession>A0A8S4MY95</accession>
<feature type="region of interest" description="Disordered" evidence="1">
    <location>
        <begin position="481"/>
        <end position="515"/>
    </location>
</feature>
<proteinExistence type="predicted"/>
<feature type="region of interest" description="Disordered" evidence="1">
    <location>
        <begin position="329"/>
        <end position="374"/>
    </location>
</feature>